<name>A0A8D5ALG1_9GAMM</name>
<gene>
    <name evidence="1" type="ORF">MoryE10_34150</name>
</gene>
<dbReference type="EMBL" id="AP019782">
    <property type="protein sequence ID" value="BBL72809.1"/>
    <property type="molecule type" value="Genomic_DNA"/>
</dbReference>
<organism evidence="1 2">
    <name type="scientific">Methylogaea oryzae</name>
    <dbReference type="NCBI Taxonomy" id="1295382"/>
    <lineage>
        <taxon>Bacteria</taxon>
        <taxon>Pseudomonadati</taxon>
        <taxon>Pseudomonadota</taxon>
        <taxon>Gammaproteobacteria</taxon>
        <taxon>Methylococcales</taxon>
        <taxon>Methylococcaceae</taxon>
        <taxon>Methylogaea</taxon>
    </lineage>
</organism>
<keyword evidence="2" id="KW-1185">Reference proteome</keyword>
<dbReference type="AlphaFoldDB" id="A0A8D5ALG1"/>
<evidence type="ECO:0000313" key="1">
    <source>
        <dbReference type="EMBL" id="BBL72809.1"/>
    </source>
</evidence>
<protein>
    <submittedName>
        <fullName evidence="1">Uncharacterized protein</fullName>
    </submittedName>
</protein>
<dbReference type="Pfam" id="PF20129">
    <property type="entry name" value="DUF6519"/>
    <property type="match status" value="1"/>
</dbReference>
<evidence type="ECO:0000313" key="2">
    <source>
        <dbReference type="Proteomes" id="UP000824988"/>
    </source>
</evidence>
<dbReference type="InterPro" id="IPR045392">
    <property type="entry name" value="DUF6519"/>
</dbReference>
<proteinExistence type="predicted"/>
<dbReference type="Proteomes" id="UP000824988">
    <property type="component" value="Chromosome"/>
</dbReference>
<dbReference type="RefSeq" id="WP_221047770.1">
    <property type="nucleotide sequence ID" value="NZ_AP019782.1"/>
</dbReference>
<accession>A0A8D5ALG1</accession>
<reference evidence="1" key="1">
    <citation type="submission" date="2019-06" db="EMBL/GenBank/DDBJ databases">
        <title>Complete genome sequence of Methylogaea oryzae strain JCM16910.</title>
        <authorList>
            <person name="Asakawa S."/>
        </authorList>
    </citation>
    <scope>NUCLEOTIDE SEQUENCE</scope>
    <source>
        <strain evidence="1">E10</strain>
    </source>
</reference>
<dbReference type="KEGG" id="moz:MoryE10_34150"/>
<sequence>MKGDFTRDTFDARNQFSRVLMQQGRVTLDADHNEQAAILLHYLRTLARDLIGPHGAPAQGGEGGFALEWDGQAAALKIGAGRYYVDGWLVENHDQNCLYTAQKDYPLPDDDALLLELKKNTGQWFWVYLDVWERHITPLEQDSIREAALNGVDTCTRAKVVWQVKALPVKGGRQVAADTAKLLKELKAQQAALKKQLSVETDPNKIQDLKTSLDKVSTEIAVLGTATGEAAGAGPGVSCGTPLKDLPPFGQAWLAAGLADPTGKEDPCVTPPDSKYRGVENQLYRVEIHRGGPADVATFKWSRDNGSVATRWLGSQGSDLLVANTRGFAAGNWVELSDDAKELQGGDAQGKPRSVLVKLVKVENGVLTVDPATASDSSALAWRASLPNPTVRRWDQVERGDVLLDGGAVPVKEPAGGQQGWIDLEDGVRVQFSPGGQYRCGDYWLIPARVATGRLEWPADSDASGKETPKALPPRGIAHHYAPLGFVSWQDGEFQYQTCRCEFSPMSVCPGDLAA</sequence>